<dbReference type="EMBL" id="LYBW01000060">
    <property type="protein sequence ID" value="ODR90032.1"/>
    <property type="molecule type" value="Genomic_DNA"/>
</dbReference>
<evidence type="ECO:0000256" key="2">
    <source>
        <dbReference type="ARBA" id="ARBA00022801"/>
    </source>
</evidence>
<evidence type="ECO:0000256" key="1">
    <source>
        <dbReference type="ARBA" id="ARBA00006745"/>
    </source>
</evidence>
<proteinExistence type="inferred from homology"/>
<evidence type="ECO:0000259" key="3">
    <source>
        <dbReference type="Pfam" id="PF01979"/>
    </source>
</evidence>
<dbReference type="InterPro" id="IPR011059">
    <property type="entry name" value="Metal-dep_hydrolase_composite"/>
</dbReference>
<dbReference type="PANTHER" id="PTHR43794:SF11">
    <property type="entry name" value="AMIDOHYDROLASE-RELATED DOMAIN-CONTAINING PROTEIN"/>
    <property type="match status" value="1"/>
</dbReference>
<evidence type="ECO:0000313" key="4">
    <source>
        <dbReference type="EMBL" id="ODR90032.1"/>
    </source>
</evidence>
<dbReference type="Pfam" id="PF01979">
    <property type="entry name" value="Amidohydro_1"/>
    <property type="match status" value="1"/>
</dbReference>
<dbReference type="OrthoDB" id="9796020at2"/>
<dbReference type="Gene3D" id="2.30.40.10">
    <property type="entry name" value="Urease, subunit C, domain 1"/>
    <property type="match status" value="1"/>
</dbReference>
<name>A0A1E3V8S4_9HYPH</name>
<dbReference type="GO" id="GO:0016810">
    <property type="term" value="F:hydrolase activity, acting on carbon-nitrogen (but not peptide) bonds"/>
    <property type="evidence" value="ECO:0007669"/>
    <property type="project" value="InterPro"/>
</dbReference>
<dbReference type="InterPro" id="IPR032466">
    <property type="entry name" value="Metal_Hydrolase"/>
</dbReference>
<gene>
    <name evidence="4" type="ORF">A8M32_17865</name>
</gene>
<keyword evidence="5" id="KW-1185">Reference proteome</keyword>
<reference evidence="5" key="1">
    <citation type="submission" date="2016-05" db="EMBL/GenBank/DDBJ databases">
        <authorList>
            <person name="Li Y."/>
        </authorList>
    </citation>
    <scope>NUCLEOTIDE SEQUENCE [LARGE SCALE GENOMIC DNA]</scope>
    <source>
        <strain evidence="5">YIC4027</strain>
    </source>
</reference>
<dbReference type="SUPFAM" id="SSF51338">
    <property type="entry name" value="Composite domain of metallo-dependent hydrolases"/>
    <property type="match status" value="1"/>
</dbReference>
<dbReference type="AlphaFoldDB" id="A0A1E3V8S4"/>
<comment type="similarity">
    <text evidence="1">Belongs to the metallo-dependent hydrolases superfamily. ATZ/TRZ family.</text>
</comment>
<dbReference type="SUPFAM" id="SSF51556">
    <property type="entry name" value="Metallo-dependent hydrolases"/>
    <property type="match status" value="1"/>
</dbReference>
<dbReference type="PANTHER" id="PTHR43794">
    <property type="entry name" value="AMINOHYDROLASE SSNA-RELATED"/>
    <property type="match status" value="1"/>
</dbReference>
<feature type="domain" description="Amidohydrolase-related" evidence="3">
    <location>
        <begin position="230"/>
        <end position="403"/>
    </location>
</feature>
<evidence type="ECO:0000313" key="5">
    <source>
        <dbReference type="Proteomes" id="UP000094342"/>
    </source>
</evidence>
<sequence>MSTQGNLRTLFKGGAIITMDRTVAAPPVGDVLVENGRIAGIGANLQVADAEVIDARGGIVMPGLVDAHHHMWLGVMRRMMPNVDDLFAYIDVVAEQMGSHYRPLDMYLSTRLTALACLDAGITTVIDACHSSRSPEHTDAALDALDDSGIRALHMVGAAMDKKASSAHIPGDLKRLADNWNQGDSLVRVGLFGQLNIDWWRAARALDMRMLTEFIGDLAKLGPEFDEPGLLGTHNIFNHCTRVPEDTWKRLAAAGVNVTVNPRSDALFGFDDEGFAWQQAIDHGLTPALGIDLDTAFGSDLFGEMHALFGQQRSAMCYRRFRGKENVPAPISVQAVLEAATVNGARAAGLEDRIGTLAVGREADVIMVRTEDVAVFPVTDPVGTIVQAVERANVDTVMVAGEIRKHGGKLVGVDLPKLRAEVTGSLDYLLEASGYQPEGSRKRAMATA</sequence>
<dbReference type="InterPro" id="IPR006680">
    <property type="entry name" value="Amidohydro-rel"/>
</dbReference>
<dbReference type="STRING" id="1752398.A8M32_17865"/>
<dbReference type="InterPro" id="IPR050287">
    <property type="entry name" value="MTA/SAH_deaminase"/>
</dbReference>
<dbReference type="Gene3D" id="3.20.20.140">
    <property type="entry name" value="Metal-dependent hydrolases"/>
    <property type="match status" value="1"/>
</dbReference>
<organism evidence="4 5">
    <name type="scientific">Sinorhizobium alkalisoli</name>
    <dbReference type="NCBI Taxonomy" id="1752398"/>
    <lineage>
        <taxon>Bacteria</taxon>
        <taxon>Pseudomonadati</taxon>
        <taxon>Pseudomonadota</taxon>
        <taxon>Alphaproteobacteria</taxon>
        <taxon>Hyphomicrobiales</taxon>
        <taxon>Rhizobiaceae</taxon>
        <taxon>Sinorhizobium/Ensifer group</taxon>
        <taxon>Sinorhizobium</taxon>
    </lineage>
</organism>
<protein>
    <recommendedName>
        <fullName evidence="3">Amidohydrolase-related domain-containing protein</fullName>
    </recommendedName>
</protein>
<dbReference type="Proteomes" id="UP000094342">
    <property type="component" value="Unassembled WGS sequence"/>
</dbReference>
<keyword evidence="2" id="KW-0378">Hydrolase</keyword>
<comment type="caution">
    <text evidence="4">The sequence shown here is derived from an EMBL/GenBank/DDBJ whole genome shotgun (WGS) entry which is preliminary data.</text>
</comment>
<accession>A0A1E3V8S4</accession>
<dbReference type="RefSeq" id="WP_069459732.1">
    <property type="nucleotide sequence ID" value="NZ_LYBW01000060.1"/>
</dbReference>